<dbReference type="AlphaFoldDB" id="A0A7L6N2K0"/>
<accession>A0A7L6N2K0</accession>
<dbReference type="Proteomes" id="UP000512167">
    <property type="component" value="Chromosome"/>
</dbReference>
<feature type="transmembrane region" description="Helical" evidence="1">
    <location>
        <begin position="6"/>
        <end position="26"/>
    </location>
</feature>
<dbReference type="RefSeq" id="WP_312032160.1">
    <property type="nucleotide sequence ID" value="NZ_CP051151.1"/>
</dbReference>
<organism evidence="3 4">
    <name type="scientific">Hujiaoplasma nucleasis</name>
    <dbReference type="NCBI Taxonomy" id="2725268"/>
    <lineage>
        <taxon>Bacteria</taxon>
        <taxon>Bacillati</taxon>
        <taxon>Mycoplasmatota</taxon>
        <taxon>Mollicutes</taxon>
        <taxon>Candidatus Izemoplasmatales</taxon>
        <taxon>Hujiaoplasmataceae</taxon>
        <taxon>Hujiaoplasma</taxon>
    </lineage>
</organism>
<feature type="domain" description="Serine aminopeptidase S33" evidence="2">
    <location>
        <begin position="85"/>
        <end position="217"/>
    </location>
</feature>
<dbReference type="EMBL" id="CP051151">
    <property type="protein sequence ID" value="QLY39682.1"/>
    <property type="molecule type" value="Genomic_DNA"/>
</dbReference>
<dbReference type="GO" id="GO:0016787">
    <property type="term" value="F:hydrolase activity"/>
    <property type="evidence" value="ECO:0007669"/>
    <property type="project" value="UniProtKB-KW"/>
</dbReference>
<dbReference type="Pfam" id="PF12146">
    <property type="entry name" value="Hydrolase_4"/>
    <property type="match status" value="2"/>
</dbReference>
<dbReference type="PANTHER" id="PTHR43358:SF4">
    <property type="entry name" value="ALPHA_BETA HYDROLASE FOLD-1 DOMAIN-CONTAINING PROTEIN"/>
    <property type="match status" value="1"/>
</dbReference>
<sequence>MKNEYYFLIGFTIIIAIYWFISYKLYRSIFFAYKNKPIDLVNHEDEFYQAAYQWFETIPKEDEYITAYDFIKLHGVFIPSHDKKSQKVAIVIHGYQSKATDMIIIAKMYSDLGFKVLIIDQRGHGLSEGNFTSVGYYEAYDLKKWLHFITRNHGADSQILLHGVSMGASTAAMAMKFREAKQVKALVLDSCFTNFRDSLALSTRQPILRLFLPGITFNTKLFLKFFLKEVNPLKAIKKTDIPVLLIHSENDRVVTHAMTETIYTSIKNKDKDLLIILGAKHAKGFEVEKQKYIDKVVDLTSKVFNIKKSDIKYIQ</sequence>
<dbReference type="InterPro" id="IPR022742">
    <property type="entry name" value="Hydrolase_4"/>
</dbReference>
<reference evidence="3 4" key="1">
    <citation type="submission" date="2020-04" db="EMBL/GenBank/DDBJ databases">
        <authorList>
            <person name="Zheng R.K."/>
            <person name="Sun C.M."/>
        </authorList>
    </citation>
    <scope>NUCLEOTIDE SEQUENCE [LARGE SCALE GENOMIC DNA]</scope>
    <source>
        <strain evidence="4">zrk29</strain>
    </source>
</reference>
<evidence type="ECO:0000313" key="3">
    <source>
        <dbReference type="EMBL" id="QLY39682.1"/>
    </source>
</evidence>
<feature type="domain" description="Serine aminopeptidase S33" evidence="2">
    <location>
        <begin position="235"/>
        <end position="285"/>
    </location>
</feature>
<dbReference type="KEGG" id="tbk:HF295_01910"/>
<dbReference type="InterPro" id="IPR052920">
    <property type="entry name" value="DNA-binding_regulatory"/>
</dbReference>
<gene>
    <name evidence="3" type="ORF">HF295_01910</name>
</gene>
<keyword evidence="1" id="KW-0812">Transmembrane</keyword>
<keyword evidence="1" id="KW-0472">Membrane</keyword>
<protein>
    <submittedName>
        <fullName evidence="3">Alpha/beta hydrolase</fullName>
    </submittedName>
</protein>
<keyword evidence="4" id="KW-1185">Reference proteome</keyword>
<name>A0A7L6N2K0_9MOLU</name>
<proteinExistence type="predicted"/>
<dbReference type="SUPFAM" id="SSF53474">
    <property type="entry name" value="alpha/beta-Hydrolases"/>
    <property type="match status" value="1"/>
</dbReference>
<evidence type="ECO:0000313" key="4">
    <source>
        <dbReference type="Proteomes" id="UP000512167"/>
    </source>
</evidence>
<dbReference type="Gene3D" id="3.40.50.1820">
    <property type="entry name" value="alpha/beta hydrolase"/>
    <property type="match status" value="1"/>
</dbReference>
<dbReference type="InterPro" id="IPR029058">
    <property type="entry name" value="AB_hydrolase_fold"/>
</dbReference>
<evidence type="ECO:0000256" key="1">
    <source>
        <dbReference type="SAM" id="Phobius"/>
    </source>
</evidence>
<keyword evidence="1" id="KW-1133">Transmembrane helix</keyword>
<dbReference type="PANTHER" id="PTHR43358">
    <property type="entry name" value="ALPHA/BETA-HYDROLASE"/>
    <property type="match status" value="1"/>
</dbReference>
<keyword evidence="3" id="KW-0378">Hydrolase</keyword>
<evidence type="ECO:0000259" key="2">
    <source>
        <dbReference type="Pfam" id="PF12146"/>
    </source>
</evidence>